<reference evidence="1 2" key="1">
    <citation type="submission" date="2014-04" db="EMBL/GenBank/DDBJ databases">
        <authorList>
            <consortium name="DOE Joint Genome Institute"/>
            <person name="Kuo A."/>
            <person name="Martino E."/>
            <person name="Perotto S."/>
            <person name="Kohler A."/>
            <person name="Nagy L.G."/>
            <person name="Floudas D."/>
            <person name="Copeland A."/>
            <person name="Barry K.W."/>
            <person name="Cichocki N."/>
            <person name="Veneault-Fourrey C."/>
            <person name="LaButti K."/>
            <person name="Lindquist E.A."/>
            <person name="Lipzen A."/>
            <person name="Lundell T."/>
            <person name="Morin E."/>
            <person name="Murat C."/>
            <person name="Sun H."/>
            <person name="Tunlid A."/>
            <person name="Henrissat B."/>
            <person name="Grigoriev I.V."/>
            <person name="Hibbett D.S."/>
            <person name="Martin F."/>
            <person name="Nordberg H.P."/>
            <person name="Cantor M.N."/>
            <person name="Hua S.X."/>
        </authorList>
    </citation>
    <scope>NUCLEOTIDE SEQUENCE [LARGE SCALE GENOMIC DNA]</scope>
    <source>
        <strain evidence="1 2">Zn</strain>
    </source>
</reference>
<organism evidence="1 2">
    <name type="scientific">Oidiodendron maius (strain Zn)</name>
    <dbReference type="NCBI Taxonomy" id="913774"/>
    <lineage>
        <taxon>Eukaryota</taxon>
        <taxon>Fungi</taxon>
        <taxon>Dikarya</taxon>
        <taxon>Ascomycota</taxon>
        <taxon>Pezizomycotina</taxon>
        <taxon>Leotiomycetes</taxon>
        <taxon>Leotiomycetes incertae sedis</taxon>
        <taxon>Myxotrichaceae</taxon>
        <taxon>Oidiodendron</taxon>
    </lineage>
</organism>
<gene>
    <name evidence="1" type="ORF">OIDMADRAFT_184319</name>
</gene>
<dbReference type="HOGENOM" id="CLU_054614_0_0_1"/>
<evidence type="ECO:0000313" key="1">
    <source>
        <dbReference type="EMBL" id="KIM94704.1"/>
    </source>
</evidence>
<sequence>MARLDIEAFAAAWTALYKQLDAIGYLLPDSVVYPPHNPALPLPRPPPPDMPLHPWVLDLLPRLPYPPDWDCAGAFELLPRTQAISYIDDRTLHRARDPEHFYLSEPPRVGANGVVGGILDEAEIVLTTQSPDGMTLILDVVNGTIREYSASDGPPGPASELAVPDDPCHPHNWPALPAVETVWSYVDKFASLEWIAFRPDSELGIIESYYDEHAELRRILIETYGWPNAFRKEDWINEKDDLVAGLRDQIPWLKGDAPIPLEYL</sequence>
<reference evidence="2" key="2">
    <citation type="submission" date="2015-01" db="EMBL/GenBank/DDBJ databases">
        <title>Evolutionary Origins and Diversification of the Mycorrhizal Mutualists.</title>
        <authorList>
            <consortium name="DOE Joint Genome Institute"/>
            <consortium name="Mycorrhizal Genomics Consortium"/>
            <person name="Kohler A."/>
            <person name="Kuo A."/>
            <person name="Nagy L.G."/>
            <person name="Floudas D."/>
            <person name="Copeland A."/>
            <person name="Barry K.W."/>
            <person name="Cichocki N."/>
            <person name="Veneault-Fourrey C."/>
            <person name="LaButti K."/>
            <person name="Lindquist E.A."/>
            <person name="Lipzen A."/>
            <person name="Lundell T."/>
            <person name="Morin E."/>
            <person name="Murat C."/>
            <person name="Riley R."/>
            <person name="Ohm R."/>
            <person name="Sun H."/>
            <person name="Tunlid A."/>
            <person name="Henrissat B."/>
            <person name="Grigoriev I.V."/>
            <person name="Hibbett D.S."/>
            <person name="Martin F."/>
        </authorList>
    </citation>
    <scope>NUCLEOTIDE SEQUENCE [LARGE SCALE GENOMIC DNA]</scope>
    <source>
        <strain evidence="2">Zn</strain>
    </source>
</reference>
<keyword evidence="2" id="KW-1185">Reference proteome</keyword>
<accession>A0A0C3GTU4</accession>
<name>A0A0C3GTU4_OIDMZ</name>
<protein>
    <submittedName>
        <fullName evidence="1">Uncharacterized protein</fullName>
    </submittedName>
</protein>
<dbReference type="EMBL" id="KN832889">
    <property type="protein sequence ID" value="KIM94704.1"/>
    <property type="molecule type" value="Genomic_DNA"/>
</dbReference>
<dbReference type="InParanoid" id="A0A0C3GTU4"/>
<evidence type="ECO:0000313" key="2">
    <source>
        <dbReference type="Proteomes" id="UP000054321"/>
    </source>
</evidence>
<dbReference type="AlphaFoldDB" id="A0A0C3GTU4"/>
<dbReference type="Proteomes" id="UP000054321">
    <property type="component" value="Unassembled WGS sequence"/>
</dbReference>
<proteinExistence type="predicted"/>
<dbReference type="OrthoDB" id="5343383at2759"/>